<dbReference type="InterPro" id="IPR029068">
    <property type="entry name" value="Glyas_Bleomycin-R_OHBP_Dase"/>
</dbReference>
<protein>
    <submittedName>
        <fullName evidence="3">Glyoxalase/Bleomycin resistance protein/Dioxygenase superfamily protein</fullName>
    </submittedName>
</protein>
<evidence type="ECO:0000313" key="3">
    <source>
        <dbReference type="EMBL" id="SEC20622.1"/>
    </source>
</evidence>
<dbReference type="GO" id="GO:0046872">
    <property type="term" value="F:metal ion binding"/>
    <property type="evidence" value="ECO:0007669"/>
    <property type="project" value="UniProtKB-KW"/>
</dbReference>
<dbReference type="EMBL" id="FNTC01000002">
    <property type="protein sequence ID" value="SEC20622.1"/>
    <property type="molecule type" value="Genomic_DNA"/>
</dbReference>
<dbReference type="GO" id="GO:0046491">
    <property type="term" value="P:L-methylmalonyl-CoA metabolic process"/>
    <property type="evidence" value="ECO:0007669"/>
    <property type="project" value="TreeGrafter"/>
</dbReference>
<organism evidence="3 4">
    <name type="scientific">Pseudomonas jessenii</name>
    <dbReference type="NCBI Taxonomy" id="77298"/>
    <lineage>
        <taxon>Bacteria</taxon>
        <taxon>Pseudomonadati</taxon>
        <taxon>Pseudomonadota</taxon>
        <taxon>Gammaproteobacteria</taxon>
        <taxon>Pseudomonadales</taxon>
        <taxon>Pseudomonadaceae</taxon>
        <taxon>Pseudomonas</taxon>
    </lineage>
</organism>
<evidence type="ECO:0000259" key="2">
    <source>
        <dbReference type="PROSITE" id="PS51819"/>
    </source>
</evidence>
<dbReference type="SUPFAM" id="SSF54593">
    <property type="entry name" value="Glyoxalase/Bleomycin resistance protein/Dihydroxybiphenyl dioxygenase"/>
    <property type="match status" value="1"/>
</dbReference>
<name>A0A231G0J2_PSEJE</name>
<dbReference type="AlphaFoldDB" id="A0A231G0J2"/>
<dbReference type="GO" id="GO:0051213">
    <property type="term" value="F:dioxygenase activity"/>
    <property type="evidence" value="ECO:0007669"/>
    <property type="project" value="UniProtKB-KW"/>
</dbReference>
<keyword evidence="1" id="KW-0479">Metal-binding</keyword>
<gene>
    <name evidence="3" type="ORF">SAMN04490187_3547</name>
</gene>
<evidence type="ECO:0000256" key="1">
    <source>
        <dbReference type="ARBA" id="ARBA00022723"/>
    </source>
</evidence>
<keyword evidence="3" id="KW-0560">Oxidoreductase</keyword>
<evidence type="ECO:0000313" key="4">
    <source>
        <dbReference type="Proteomes" id="UP000198542"/>
    </source>
</evidence>
<reference evidence="4" key="1">
    <citation type="submission" date="2016-10" db="EMBL/GenBank/DDBJ databases">
        <authorList>
            <person name="Varghese N."/>
            <person name="Submissions S."/>
        </authorList>
    </citation>
    <scope>NUCLEOTIDE SEQUENCE [LARGE SCALE GENOMIC DNA]</scope>
    <source>
        <strain evidence="4">BS3660</strain>
    </source>
</reference>
<dbReference type="PROSITE" id="PS51819">
    <property type="entry name" value="VOC"/>
    <property type="match status" value="1"/>
</dbReference>
<dbReference type="Gene3D" id="3.10.180.10">
    <property type="entry name" value="2,3-Dihydroxybiphenyl 1,2-Dioxygenase, domain 1"/>
    <property type="match status" value="1"/>
</dbReference>
<dbReference type="InterPro" id="IPR037523">
    <property type="entry name" value="VOC_core"/>
</dbReference>
<feature type="domain" description="VOC" evidence="2">
    <location>
        <begin position="8"/>
        <end position="145"/>
    </location>
</feature>
<dbReference type="GO" id="GO:0004493">
    <property type="term" value="F:methylmalonyl-CoA epimerase activity"/>
    <property type="evidence" value="ECO:0007669"/>
    <property type="project" value="TreeGrafter"/>
</dbReference>
<keyword evidence="3" id="KW-0223">Dioxygenase</keyword>
<proteinExistence type="predicted"/>
<keyword evidence="4" id="KW-1185">Reference proteome</keyword>
<accession>A0A231G0J2</accession>
<dbReference type="Proteomes" id="UP000198542">
    <property type="component" value="Unassembled WGS sequence"/>
</dbReference>
<dbReference type="RefSeq" id="WP_090454870.1">
    <property type="nucleotide sequence ID" value="NZ_FNTC01000002.1"/>
</dbReference>
<sequence>MSSALLGPISQIGYLVESLEQSMERWRQHLGVGPWTLFRNVSLQGKYRGEPVTVTIDVGLAYQGDIQIELIQVTNDAKSPYRDAEGHPIRGMHHIAWVVDDFDQTLVRLTATGLQIVFEASNPTTRVAYLENHSEPGVLYEIIHGIGMRELIQQGIEAARHWDGTDPVHIIDVGA</sequence>
<dbReference type="PANTHER" id="PTHR43048">
    <property type="entry name" value="METHYLMALONYL-COA EPIMERASE"/>
    <property type="match status" value="1"/>
</dbReference>
<dbReference type="InterPro" id="IPR051785">
    <property type="entry name" value="MMCE/EMCE_epimerase"/>
</dbReference>
<dbReference type="Pfam" id="PF13669">
    <property type="entry name" value="Glyoxalase_4"/>
    <property type="match status" value="1"/>
</dbReference>
<dbReference type="PANTHER" id="PTHR43048:SF3">
    <property type="entry name" value="METHYLMALONYL-COA EPIMERASE, MITOCHONDRIAL"/>
    <property type="match status" value="1"/>
</dbReference>